<feature type="domain" description="GH18" evidence="11">
    <location>
        <begin position="1"/>
        <end position="87"/>
    </location>
</feature>
<evidence type="ECO:0000256" key="7">
    <source>
        <dbReference type="ARBA" id="ARBA00023295"/>
    </source>
</evidence>
<reference evidence="12 13" key="1">
    <citation type="submission" date="2008-03" db="EMBL/GenBank/DDBJ databases">
        <title>The Genome Sequence of Verticillium dahliae VdLs.17.</title>
        <authorList>
            <consortium name="The Broad Institute Genome Sequencing Platform"/>
            <person name="Ma L.-J.J."/>
            <person name="Klosterman S.J."/>
            <person name="Subbarao K."/>
            <person name="Dobinson K."/>
            <person name="Veronese P."/>
            <person name="Kang S."/>
            <person name="Gold S.E."/>
            <person name="Young S."/>
            <person name="Jaffe D."/>
            <person name="Gnerre S."/>
            <person name="Berlin A."/>
            <person name="Heiman D."/>
            <person name="Hepburn T."/>
            <person name="Sykes S."/>
            <person name="Alvarado L."/>
            <person name="Kodira C.D."/>
            <person name="Lander E."/>
            <person name="Galagan J."/>
            <person name="Nusbaum C."/>
            <person name="Birren B."/>
        </authorList>
    </citation>
    <scope>NUCLEOTIDE SEQUENCE [LARGE SCALE GENOMIC DNA]</scope>
    <source>
        <strain evidence="13">VdLs.17 / ATCC MYA-4575 / FGSC 10137</strain>
    </source>
</reference>
<evidence type="ECO:0000256" key="3">
    <source>
        <dbReference type="ARBA" id="ARBA00022525"/>
    </source>
</evidence>
<dbReference type="InterPro" id="IPR017853">
    <property type="entry name" value="GH"/>
</dbReference>
<keyword evidence="5" id="KW-0146">Chitin degradation</keyword>
<dbReference type="GO" id="GO:0005576">
    <property type="term" value="C:extracellular region"/>
    <property type="evidence" value="ECO:0007669"/>
    <property type="project" value="UniProtKB-SubCell"/>
</dbReference>
<evidence type="ECO:0000256" key="5">
    <source>
        <dbReference type="ARBA" id="ARBA00023024"/>
    </source>
</evidence>
<evidence type="ECO:0000256" key="1">
    <source>
        <dbReference type="ARBA" id="ARBA00000822"/>
    </source>
</evidence>
<dbReference type="GO" id="GO:0006032">
    <property type="term" value="P:chitin catabolic process"/>
    <property type="evidence" value="ECO:0007669"/>
    <property type="project" value="UniProtKB-KW"/>
</dbReference>
<keyword evidence="7 9" id="KW-0326">Glycosidase</keyword>
<keyword evidence="6" id="KW-0119">Carbohydrate metabolism</keyword>
<evidence type="ECO:0000256" key="2">
    <source>
        <dbReference type="ARBA" id="ARBA00004613"/>
    </source>
</evidence>
<evidence type="ECO:0000256" key="6">
    <source>
        <dbReference type="ARBA" id="ARBA00023277"/>
    </source>
</evidence>
<dbReference type="SUPFAM" id="SSF51445">
    <property type="entry name" value="(Trans)glycosidases"/>
    <property type="match status" value="1"/>
</dbReference>
<dbReference type="InParanoid" id="G2X348"/>
<comment type="catalytic activity">
    <reaction evidence="1">
        <text>Random endo-hydrolysis of N-acetyl-beta-D-glucosaminide (1-&gt;4)-beta-linkages in chitin and chitodextrins.</text>
        <dbReference type="EC" id="3.2.1.14"/>
    </reaction>
</comment>
<dbReference type="HOGENOM" id="CLU_2485041_0_0_1"/>
<dbReference type="Pfam" id="PF00704">
    <property type="entry name" value="Glyco_hydro_18"/>
    <property type="match status" value="1"/>
</dbReference>
<dbReference type="RefSeq" id="XP_009652732.1">
    <property type="nucleotide sequence ID" value="XM_009654437.1"/>
</dbReference>
<dbReference type="GO" id="GO:0008061">
    <property type="term" value="F:chitin binding"/>
    <property type="evidence" value="ECO:0007669"/>
    <property type="project" value="TreeGrafter"/>
</dbReference>
<dbReference type="Gene3D" id="3.20.20.80">
    <property type="entry name" value="Glycosidases"/>
    <property type="match status" value="1"/>
</dbReference>
<dbReference type="GO" id="GO:0000272">
    <property type="term" value="P:polysaccharide catabolic process"/>
    <property type="evidence" value="ECO:0007669"/>
    <property type="project" value="UniProtKB-KW"/>
</dbReference>
<keyword evidence="8" id="KW-0624">Polysaccharide degradation</keyword>
<accession>G2X348</accession>
<proteinExistence type="inferred from homology"/>
<evidence type="ECO:0000256" key="4">
    <source>
        <dbReference type="ARBA" id="ARBA00022801"/>
    </source>
</evidence>
<comment type="similarity">
    <text evidence="10">Belongs to the glycosyl hydrolase 18 family.</text>
</comment>
<dbReference type="InterPro" id="IPR001579">
    <property type="entry name" value="Glyco_hydro_18_chit_AS"/>
</dbReference>
<organism evidence="12 13">
    <name type="scientific">Verticillium dahliae (strain VdLs.17 / ATCC MYA-4575 / FGSC 10137)</name>
    <name type="common">Verticillium wilt</name>
    <dbReference type="NCBI Taxonomy" id="498257"/>
    <lineage>
        <taxon>Eukaryota</taxon>
        <taxon>Fungi</taxon>
        <taxon>Dikarya</taxon>
        <taxon>Ascomycota</taxon>
        <taxon>Pezizomycotina</taxon>
        <taxon>Sordariomycetes</taxon>
        <taxon>Hypocreomycetidae</taxon>
        <taxon>Glomerellales</taxon>
        <taxon>Plectosphaerellaceae</taxon>
        <taxon>Verticillium</taxon>
    </lineage>
</organism>
<dbReference type="KEGG" id="vda:VDAG_04833"/>
<evidence type="ECO:0000256" key="8">
    <source>
        <dbReference type="ARBA" id="ARBA00023326"/>
    </source>
</evidence>
<dbReference type="EMBL" id="DS572702">
    <property type="protein sequence ID" value="EGY23395.1"/>
    <property type="molecule type" value="Genomic_DNA"/>
</dbReference>
<dbReference type="InterPro" id="IPR050314">
    <property type="entry name" value="Glycosyl_Hydrlase_18"/>
</dbReference>
<name>G2X348_VERDV</name>
<keyword evidence="3" id="KW-0964">Secreted</keyword>
<dbReference type="AlphaFoldDB" id="G2X348"/>
<comment type="subcellular location">
    <subcellularLocation>
        <location evidence="2">Secreted</location>
    </subcellularLocation>
</comment>
<keyword evidence="13" id="KW-1185">Reference proteome</keyword>
<dbReference type="PANTHER" id="PTHR11177">
    <property type="entry name" value="CHITINASE"/>
    <property type="match status" value="1"/>
</dbReference>
<evidence type="ECO:0000259" key="11">
    <source>
        <dbReference type="PROSITE" id="PS51910"/>
    </source>
</evidence>
<dbReference type="PROSITE" id="PS01095">
    <property type="entry name" value="GH18_1"/>
    <property type="match status" value="1"/>
</dbReference>
<dbReference type="STRING" id="498257.G2X348"/>
<dbReference type="GeneID" id="20706296"/>
<evidence type="ECO:0000313" key="12">
    <source>
        <dbReference type="EMBL" id="EGY23395.1"/>
    </source>
</evidence>
<dbReference type="InterPro" id="IPR001223">
    <property type="entry name" value="Glyco_hydro18_cat"/>
</dbReference>
<evidence type="ECO:0000313" key="13">
    <source>
        <dbReference type="Proteomes" id="UP000001611"/>
    </source>
</evidence>
<dbReference type="PANTHER" id="PTHR11177:SF317">
    <property type="entry name" value="CHITINASE 12-RELATED"/>
    <property type="match status" value="1"/>
</dbReference>
<protein>
    <submittedName>
        <fullName evidence="12">Endochitinase</fullName>
    </submittedName>
</protein>
<evidence type="ECO:0000256" key="9">
    <source>
        <dbReference type="RuleBase" id="RU000489"/>
    </source>
</evidence>
<dbReference type="Proteomes" id="UP000001611">
    <property type="component" value="Chromosome 3"/>
</dbReference>
<sequence length="87" mass="9913">MKDWGFDGIDIDWEYPADEREAENFALLLAAYSPGYHFLFTIASPAGQAHYEKLDLKKISGIVDTFYRMAYDYSGSWDSYAQWAGGP</sequence>
<dbReference type="PROSITE" id="PS51910">
    <property type="entry name" value="GH18_2"/>
    <property type="match status" value="1"/>
</dbReference>
<gene>
    <name evidence="12" type="ORF">VDAG_04833</name>
</gene>
<keyword evidence="4 9" id="KW-0378">Hydrolase</keyword>
<evidence type="ECO:0000256" key="10">
    <source>
        <dbReference type="RuleBase" id="RU004453"/>
    </source>
</evidence>
<dbReference type="GO" id="GO:0008843">
    <property type="term" value="F:endochitinase activity"/>
    <property type="evidence" value="ECO:0007669"/>
    <property type="project" value="UniProtKB-EC"/>
</dbReference>